<feature type="region of interest" description="Disordered" evidence="1">
    <location>
        <begin position="298"/>
        <end position="401"/>
    </location>
</feature>
<sequence length="430" mass="47722">MSYFSDTSSTCSAPPLTPSPYQSNSNDSHSYSSPTPNYDGSTTSPPPSIRNYSSELIRKMSVGLNAAMKDLKDDRGGPERKFDVEYGYDEDPIERHVRLFLTPRKLPSDRNTLSSKALPELGLRPITSSVPQPSKSKHLSHITTGTSNKPEKIVPATAPRPLPLKQKEPNMSHATSLKQTQTNDNRYSTMTEQEELFRPGLIHFQKSDSTSSSFSATGPSSAGSSSLLPPRPPYSRYNSNLSNGSATSVMSEDSFEVMKAEDIVSMYGNFNVKSVSTNQKEDPFEFDYTDYQYQVQDGEHEDEEELNIGSDRSSMFSNATTDTIRPTATNQSPQVSQQQQQQQQRPPTLPSRPSFTRKRSRVHPYETSNSHQITGLTPLNPSSNVGSMSPGGGFEFEDEPHWLSSRTVSEQMVAQAGLRCQRQRVGAVRR</sequence>
<feature type="compositionally biased region" description="Polar residues" evidence="1">
    <location>
        <begin position="310"/>
        <end position="330"/>
    </location>
</feature>
<evidence type="ECO:0000313" key="2">
    <source>
        <dbReference type="EMBL" id="WWC90163.1"/>
    </source>
</evidence>
<feature type="compositionally biased region" description="Polar residues" evidence="1">
    <location>
        <begin position="34"/>
        <end position="43"/>
    </location>
</feature>
<evidence type="ECO:0000313" key="3">
    <source>
        <dbReference type="Proteomes" id="UP001355207"/>
    </source>
</evidence>
<gene>
    <name evidence="2" type="ORF">L201_005096</name>
</gene>
<feature type="compositionally biased region" description="Polar residues" evidence="1">
    <location>
        <begin position="366"/>
        <end position="387"/>
    </location>
</feature>
<dbReference type="EMBL" id="CP144103">
    <property type="protein sequence ID" value="WWC90163.1"/>
    <property type="molecule type" value="Genomic_DNA"/>
</dbReference>
<protein>
    <submittedName>
        <fullName evidence="2">Uncharacterized protein</fullName>
    </submittedName>
</protein>
<evidence type="ECO:0000256" key="1">
    <source>
        <dbReference type="SAM" id="MobiDB-lite"/>
    </source>
</evidence>
<dbReference type="Proteomes" id="UP001355207">
    <property type="component" value="Chromosome 6"/>
</dbReference>
<proteinExistence type="predicted"/>
<keyword evidence="3" id="KW-1185">Reference proteome</keyword>
<dbReference type="AlphaFoldDB" id="A0AAX4K091"/>
<feature type="compositionally biased region" description="Low complexity" evidence="1">
    <location>
        <begin position="23"/>
        <end position="33"/>
    </location>
</feature>
<reference evidence="2 3" key="1">
    <citation type="submission" date="2024-01" db="EMBL/GenBank/DDBJ databases">
        <title>Comparative genomics of Cryptococcus and Kwoniella reveals pathogenesis evolution and contrasting modes of karyotype evolution via chromosome fusion or intercentromeric recombination.</title>
        <authorList>
            <person name="Coelho M.A."/>
            <person name="David-Palma M."/>
            <person name="Shea T."/>
            <person name="Bowers K."/>
            <person name="McGinley-Smith S."/>
            <person name="Mohammad A.W."/>
            <person name="Gnirke A."/>
            <person name="Yurkov A.M."/>
            <person name="Nowrousian M."/>
            <person name="Sun S."/>
            <person name="Cuomo C.A."/>
            <person name="Heitman J."/>
        </authorList>
    </citation>
    <scope>NUCLEOTIDE SEQUENCE [LARGE SCALE GENOMIC DNA]</scope>
    <source>
        <strain evidence="2 3">CBS 6074</strain>
    </source>
</reference>
<feature type="compositionally biased region" description="Low complexity" evidence="1">
    <location>
        <begin position="331"/>
        <end position="354"/>
    </location>
</feature>
<feature type="compositionally biased region" description="Polar residues" evidence="1">
    <location>
        <begin position="172"/>
        <end position="186"/>
    </location>
</feature>
<accession>A0AAX4K091</accession>
<organism evidence="2 3">
    <name type="scientific">Kwoniella dendrophila CBS 6074</name>
    <dbReference type="NCBI Taxonomy" id="1295534"/>
    <lineage>
        <taxon>Eukaryota</taxon>
        <taxon>Fungi</taxon>
        <taxon>Dikarya</taxon>
        <taxon>Basidiomycota</taxon>
        <taxon>Agaricomycotina</taxon>
        <taxon>Tremellomycetes</taxon>
        <taxon>Tremellales</taxon>
        <taxon>Cryptococcaceae</taxon>
        <taxon>Kwoniella</taxon>
    </lineage>
</organism>
<feature type="compositionally biased region" description="Polar residues" evidence="1">
    <location>
        <begin position="1"/>
        <end position="12"/>
    </location>
</feature>
<feature type="compositionally biased region" description="Low complexity" evidence="1">
    <location>
        <begin position="209"/>
        <end position="240"/>
    </location>
</feature>
<name>A0AAX4K091_9TREE</name>
<feature type="region of interest" description="Disordered" evidence="1">
    <location>
        <begin position="124"/>
        <end position="186"/>
    </location>
</feature>
<dbReference type="GeneID" id="91095766"/>
<feature type="region of interest" description="Disordered" evidence="1">
    <location>
        <begin position="1"/>
        <end position="55"/>
    </location>
</feature>
<feature type="region of interest" description="Disordered" evidence="1">
    <location>
        <begin position="207"/>
        <end position="247"/>
    </location>
</feature>
<dbReference type="RefSeq" id="XP_066076926.1">
    <property type="nucleotide sequence ID" value="XM_066220829.1"/>
</dbReference>